<gene>
    <name evidence="2" type="ORF">COLO4_36749</name>
</gene>
<organism evidence="2 3">
    <name type="scientific">Corchorus olitorius</name>
    <dbReference type="NCBI Taxonomy" id="93759"/>
    <lineage>
        <taxon>Eukaryota</taxon>
        <taxon>Viridiplantae</taxon>
        <taxon>Streptophyta</taxon>
        <taxon>Embryophyta</taxon>
        <taxon>Tracheophyta</taxon>
        <taxon>Spermatophyta</taxon>
        <taxon>Magnoliopsida</taxon>
        <taxon>eudicotyledons</taxon>
        <taxon>Gunneridae</taxon>
        <taxon>Pentapetalae</taxon>
        <taxon>rosids</taxon>
        <taxon>malvids</taxon>
        <taxon>Malvales</taxon>
        <taxon>Malvaceae</taxon>
        <taxon>Grewioideae</taxon>
        <taxon>Apeibeae</taxon>
        <taxon>Corchorus</taxon>
    </lineage>
</organism>
<accession>A0A1R3G5P9</accession>
<sequence>MAEKRNESRGGEDELPRFIPLLPPEPSPLSNGFRLSLLLTHLDDF</sequence>
<dbReference type="Proteomes" id="UP000187203">
    <property type="component" value="Unassembled WGS sequence"/>
</dbReference>
<feature type="compositionally biased region" description="Basic and acidic residues" evidence="1">
    <location>
        <begin position="1"/>
        <end position="16"/>
    </location>
</feature>
<dbReference type="AlphaFoldDB" id="A0A1R3G5P9"/>
<feature type="region of interest" description="Disordered" evidence="1">
    <location>
        <begin position="1"/>
        <end position="23"/>
    </location>
</feature>
<name>A0A1R3G5P9_9ROSI</name>
<proteinExistence type="predicted"/>
<reference evidence="3" key="1">
    <citation type="submission" date="2013-09" db="EMBL/GenBank/DDBJ databases">
        <title>Corchorus olitorius genome sequencing.</title>
        <authorList>
            <person name="Alam M."/>
            <person name="Haque M.S."/>
            <person name="Islam M.S."/>
            <person name="Emdad E.M."/>
            <person name="Islam M.M."/>
            <person name="Ahmed B."/>
            <person name="Halim A."/>
            <person name="Hossen Q.M.M."/>
            <person name="Hossain M.Z."/>
            <person name="Ahmed R."/>
            <person name="Khan M.M."/>
            <person name="Islam R."/>
            <person name="Rashid M.M."/>
            <person name="Khan S.A."/>
            <person name="Rahman M.S."/>
            <person name="Alam M."/>
            <person name="Yahiya A.S."/>
            <person name="Khan M.S."/>
            <person name="Azam M.S."/>
            <person name="Haque T."/>
            <person name="Lashkar M.Z.H."/>
            <person name="Akhand A.I."/>
            <person name="Morshed G."/>
            <person name="Roy S."/>
            <person name="Uddin K.S."/>
            <person name="Rabeya T."/>
            <person name="Hossain A.S."/>
            <person name="Chowdhury A."/>
            <person name="Snigdha A.R."/>
            <person name="Mortoza M.S."/>
            <person name="Matin S.A."/>
            <person name="Hoque S.M.E."/>
            <person name="Islam M.K."/>
            <person name="Roy D.K."/>
            <person name="Haider R."/>
            <person name="Moosa M.M."/>
            <person name="Elias S.M."/>
            <person name="Hasan A.M."/>
            <person name="Jahan S."/>
            <person name="Shafiuddin M."/>
            <person name="Mahmood N."/>
            <person name="Shommy N.S."/>
        </authorList>
    </citation>
    <scope>NUCLEOTIDE SEQUENCE [LARGE SCALE GENOMIC DNA]</scope>
    <source>
        <strain evidence="3">cv. O-4</strain>
    </source>
</reference>
<evidence type="ECO:0000313" key="3">
    <source>
        <dbReference type="Proteomes" id="UP000187203"/>
    </source>
</evidence>
<comment type="caution">
    <text evidence="2">The sequence shown here is derived from an EMBL/GenBank/DDBJ whole genome shotgun (WGS) entry which is preliminary data.</text>
</comment>
<evidence type="ECO:0000256" key="1">
    <source>
        <dbReference type="SAM" id="MobiDB-lite"/>
    </source>
</evidence>
<evidence type="ECO:0000313" key="2">
    <source>
        <dbReference type="EMBL" id="OMO53404.1"/>
    </source>
</evidence>
<dbReference type="EMBL" id="AWUE01023533">
    <property type="protein sequence ID" value="OMO53404.1"/>
    <property type="molecule type" value="Genomic_DNA"/>
</dbReference>
<protein>
    <submittedName>
        <fullName evidence="2">Uncharacterized protein</fullName>
    </submittedName>
</protein>
<keyword evidence="3" id="KW-1185">Reference proteome</keyword>